<sequence length="247" mass="24562">MFRPAIAVFAATSAGVLLAAAPVSAEDGDVVPCSNNDYISINVSPPPPLTGNVDADDIRRFFGAIAGGSPWTPRSTTPSAFPRPVLPFMPSPTPSATPGSFVPRDAGPPPAVPDAPLWAVPNATPSSPPLSLAHARSLIDVLVSRAKACAATATPAPGSATSPVPLTDSEVAQLLETLAATRPVCTTSSTPAPTPRSFLDAIGVSALLDPFITGCAPVAPAPPPAAAAPSLLDSLGISGLLGGLLCG</sequence>
<comment type="caution">
    <text evidence="2">The sequence shown here is derived from an EMBL/GenBank/DDBJ whole genome shotgun (WGS) entry which is preliminary data.</text>
</comment>
<accession>A0ABW7A8X4</accession>
<evidence type="ECO:0000313" key="2">
    <source>
        <dbReference type="EMBL" id="MFG1703787.1"/>
    </source>
</evidence>
<proteinExistence type="predicted"/>
<dbReference type="Proteomes" id="UP001603978">
    <property type="component" value="Unassembled WGS sequence"/>
</dbReference>
<keyword evidence="3" id="KW-1185">Reference proteome</keyword>
<gene>
    <name evidence="2" type="ORF">ACFLIM_11385</name>
</gene>
<keyword evidence="1" id="KW-0732">Signal</keyword>
<feature type="signal peptide" evidence="1">
    <location>
        <begin position="1"/>
        <end position="25"/>
    </location>
</feature>
<dbReference type="EMBL" id="JBICRM010000006">
    <property type="protein sequence ID" value="MFG1703787.1"/>
    <property type="molecule type" value="Genomic_DNA"/>
</dbReference>
<evidence type="ECO:0000256" key="1">
    <source>
        <dbReference type="SAM" id="SignalP"/>
    </source>
</evidence>
<feature type="chain" id="PRO_5045105221" description="Secreted protein" evidence="1">
    <location>
        <begin position="26"/>
        <end position="247"/>
    </location>
</feature>
<name>A0ABW7A8X4_9ACTN</name>
<evidence type="ECO:0000313" key="3">
    <source>
        <dbReference type="Proteomes" id="UP001603978"/>
    </source>
</evidence>
<organism evidence="2 3">
    <name type="scientific">Nonomuraea marmarensis</name>
    <dbReference type="NCBI Taxonomy" id="3351344"/>
    <lineage>
        <taxon>Bacteria</taxon>
        <taxon>Bacillati</taxon>
        <taxon>Actinomycetota</taxon>
        <taxon>Actinomycetes</taxon>
        <taxon>Streptosporangiales</taxon>
        <taxon>Streptosporangiaceae</taxon>
        <taxon>Nonomuraea</taxon>
    </lineage>
</organism>
<reference evidence="2 3" key="1">
    <citation type="submission" date="2024-10" db="EMBL/GenBank/DDBJ databases">
        <authorList>
            <person name="Topkara A.R."/>
            <person name="Saygin H."/>
        </authorList>
    </citation>
    <scope>NUCLEOTIDE SEQUENCE [LARGE SCALE GENOMIC DNA]</scope>
    <source>
        <strain evidence="2 3">M3C6</strain>
    </source>
</reference>
<protein>
    <recommendedName>
        <fullName evidence="4">Secreted protein</fullName>
    </recommendedName>
</protein>
<dbReference type="RefSeq" id="WP_393164470.1">
    <property type="nucleotide sequence ID" value="NZ_JBICRM010000006.1"/>
</dbReference>
<evidence type="ECO:0008006" key="4">
    <source>
        <dbReference type="Google" id="ProtNLM"/>
    </source>
</evidence>